<name>A0ABQ8UTT8_9EUKA</name>
<evidence type="ECO:0000313" key="1">
    <source>
        <dbReference type="EMBL" id="KAJ4460774.1"/>
    </source>
</evidence>
<comment type="caution">
    <text evidence="1">The sequence shown here is derived from an EMBL/GenBank/DDBJ whole genome shotgun (WGS) entry which is preliminary data.</text>
</comment>
<evidence type="ECO:0000313" key="2">
    <source>
        <dbReference type="Proteomes" id="UP001141327"/>
    </source>
</evidence>
<accession>A0ABQ8UTT8</accession>
<sequence length="62" mass="7111">MSEEASGESQVTQDPNMTVEEYLVKYCEERCEELKRRTEQEISDFTQAIEAAKAEIQARPPS</sequence>
<reference evidence="1" key="1">
    <citation type="journal article" date="2022" name="bioRxiv">
        <title>Genomics of Preaxostyla Flagellates Illuminates Evolutionary Transitions and the Path Towards Mitochondrial Loss.</title>
        <authorList>
            <person name="Novak L.V.F."/>
            <person name="Treitli S.C."/>
            <person name="Pyrih J."/>
            <person name="Halakuc P."/>
            <person name="Pipaliya S.V."/>
            <person name="Vacek V."/>
            <person name="Brzon O."/>
            <person name="Soukal P."/>
            <person name="Eme L."/>
            <person name="Dacks J.B."/>
            <person name="Karnkowska A."/>
            <person name="Elias M."/>
            <person name="Hampl V."/>
        </authorList>
    </citation>
    <scope>NUCLEOTIDE SEQUENCE</scope>
    <source>
        <strain evidence="1">RCP-MX</strain>
    </source>
</reference>
<organism evidence="1 2">
    <name type="scientific">Paratrimastix pyriformis</name>
    <dbReference type="NCBI Taxonomy" id="342808"/>
    <lineage>
        <taxon>Eukaryota</taxon>
        <taxon>Metamonada</taxon>
        <taxon>Preaxostyla</taxon>
        <taxon>Paratrimastigidae</taxon>
        <taxon>Paratrimastix</taxon>
    </lineage>
</organism>
<dbReference type="EMBL" id="JAPMOS010000011">
    <property type="protein sequence ID" value="KAJ4460774.1"/>
    <property type="molecule type" value="Genomic_DNA"/>
</dbReference>
<keyword evidence="2" id="KW-1185">Reference proteome</keyword>
<proteinExistence type="predicted"/>
<protein>
    <submittedName>
        <fullName evidence="1">Uncharacterized protein</fullName>
    </submittedName>
</protein>
<gene>
    <name evidence="1" type="ORF">PAPYR_3019</name>
</gene>
<dbReference type="Proteomes" id="UP001141327">
    <property type="component" value="Unassembled WGS sequence"/>
</dbReference>